<dbReference type="PANTHER" id="PTHR22893">
    <property type="entry name" value="NADH OXIDOREDUCTASE-RELATED"/>
    <property type="match status" value="1"/>
</dbReference>
<evidence type="ECO:0000256" key="3">
    <source>
        <dbReference type="ARBA" id="ARBA00022643"/>
    </source>
</evidence>
<reference evidence="5 6" key="1">
    <citation type="journal article" date="2011" name="Proc. Natl. Acad. Sci. U.S.A.">
        <title>Evolutionary erosion of yeast sex chromosomes by mating-type switching accidents.</title>
        <authorList>
            <person name="Gordon J.L."/>
            <person name="Armisen D."/>
            <person name="Proux-Wera E."/>
            <person name="Oheigeartaigh S.S."/>
            <person name="Byrne K.P."/>
            <person name="Wolfe K.H."/>
        </authorList>
    </citation>
    <scope>NUCLEOTIDE SEQUENCE [LARGE SCALE GENOMIC DNA]</scope>
    <source>
        <strain evidence="6">ATCC 34711 / CBS 6284 / DSM 70876 / NBRC 10599 / NRRL Y-10934 / UCD 77-7</strain>
    </source>
</reference>
<proteinExistence type="inferred from homology"/>
<comment type="cofactor">
    <cofactor evidence="1">
        <name>FMN</name>
        <dbReference type="ChEBI" id="CHEBI:58210"/>
    </cofactor>
</comment>
<dbReference type="OrthoDB" id="276546at2759"/>
<dbReference type="EMBL" id="HE806319">
    <property type="protein sequence ID" value="CCH60835.1"/>
    <property type="molecule type" value="Genomic_DNA"/>
</dbReference>
<accession>I2H383</accession>
<sequence>MPFNTEFKPVSLKHTTLFKPMKVGKTMVLHRAIIPPLNKMRADPETHILNEELSIEYHGQRSQSPGTMIITEPGNISPEAGGYAGSPVIYSKVQMEVWQKFFSKIHENKSFAWVQLYALGSQASPKFLKANGYKYVSASAGAYIDEIFEKKLRKQIIPKLV</sequence>
<comment type="similarity">
    <text evidence="2">Belongs to the NADH:flavin oxidoreductase/NADH oxidase family.</text>
</comment>
<dbReference type="InterPro" id="IPR001155">
    <property type="entry name" value="OxRdtase_FMN_N"/>
</dbReference>
<keyword evidence="6" id="KW-1185">Reference proteome</keyword>
<dbReference type="GO" id="GO:0010181">
    <property type="term" value="F:FMN binding"/>
    <property type="evidence" value="ECO:0007669"/>
    <property type="project" value="InterPro"/>
</dbReference>
<dbReference type="KEGG" id="tbl:TBLA_0D03350"/>
<dbReference type="AlphaFoldDB" id="I2H383"/>
<name>I2H383_HENB6</name>
<dbReference type="GeneID" id="14495871"/>
<dbReference type="InterPro" id="IPR045247">
    <property type="entry name" value="Oye-like"/>
</dbReference>
<dbReference type="Pfam" id="PF00724">
    <property type="entry name" value="Oxidored_FMN"/>
    <property type="match status" value="1"/>
</dbReference>
<dbReference type="Proteomes" id="UP000002866">
    <property type="component" value="Chromosome 4"/>
</dbReference>
<evidence type="ECO:0000256" key="2">
    <source>
        <dbReference type="ARBA" id="ARBA00005979"/>
    </source>
</evidence>
<evidence type="ECO:0000313" key="6">
    <source>
        <dbReference type="Proteomes" id="UP000002866"/>
    </source>
</evidence>
<dbReference type="InParanoid" id="I2H383"/>
<keyword evidence="3" id="KW-0285">Flavoprotein</keyword>
<organism evidence="5 6">
    <name type="scientific">Henningerozyma blattae (strain ATCC 34711 / CBS 6284 / DSM 70876 / NBRC 10599 / NRRL Y-10934 / UCD 77-7)</name>
    <name type="common">Yeast</name>
    <name type="synonym">Tetrapisispora blattae</name>
    <dbReference type="NCBI Taxonomy" id="1071380"/>
    <lineage>
        <taxon>Eukaryota</taxon>
        <taxon>Fungi</taxon>
        <taxon>Dikarya</taxon>
        <taxon>Ascomycota</taxon>
        <taxon>Saccharomycotina</taxon>
        <taxon>Saccharomycetes</taxon>
        <taxon>Saccharomycetales</taxon>
        <taxon>Saccharomycetaceae</taxon>
        <taxon>Henningerozyma</taxon>
    </lineage>
</organism>
<dbReference type="HOGENOM" id="CLU_1644860_0_0_1"/>
<evidence type="ECO:0000256" key="1">
    <source>
        <dbReference type="ARBA" id="ARBA00001917"/>
    </source>
</evidence>
<dbReference type="Gene3D" id="3.20.20.70">
    <property type="entry name" value="Aldolase class I"/>
    <property type="match status" value="1"/>
</dbReference>
<dbReference type="OMA" id="GNDHESP"/>
<dbReference type="eggNOG" id="KOG0134">
    <property type="taxonomic scope" value="Eukaryota"/>
</dbReference>
<evidence type="ECO:0000313" key="5">
    <source>
        <dbReference type="EMBL" id="CCH60835.1"/>
    </source>
</evidence>
<feature type="domain" description="NADH:flavin oxidoreductase/NADH oxidase N-terminal" evidence="4">
    <location>
        <begin position="17"/>
        <end position="148"/>
    </location>
</feature>
<dbReference type="RefSeq" id="XP_004180354.1">
    <property type="nucleotide sequence ID" value="XM_004180306.1"/>
</dbReference>
<dbReference type="SUPFAM" id="SSF51395">
    <property type="entry name" value="FMN-linked oxidoreductases"/>
    <property type="match status" value="1"/>
</dbReference>
<dbReference type="PANTHER" id="PTHR22893:SF91">
    <property type="entry name" value="NADPH DEHYDROGENASE 2-RELATED"/>
    <property type="match status" value="1"/>
</dbReference>
<protein>
    <recommendedName>
        <fullName evidence="4">NADH:flavin oxidoreductase/NADH oxidase N-terminal domain-containing protein</fullName>
    </recommendedName>
</protein>
<keyword evidence="3" id="KW-0288">FMN</keyword>
<gene>
    <name evidence="5" type="primary">TBLA0D03350</name>
    <name evidence="5" type="ORF">TBLA_0D03350</name>
</gene>
<dbReference type="GO" id="GO:0003959">
    <property type="term" value="F:NADPH dehydrogenase activity"/>
    <property type="evidence" value="ECO:0007669"/>
    <property type="project" value="TreeGrafter"/>
</dbReference>
<evidence type="ECO:0000259" key="4">
    <source>
        <dbReference type="Pfam" id="PF00724"/>
    </source>
</evidence>
<dbReference type="InterPro" id="IPR013785">
    <property type="entry name" value="Aldolase_TIM"/>
</dbReference>